<dbReference type="PaxDb" id="2903-EOD20617"/>
<sequence>MSQRRVLAVNHVVELLVLRASGASREALQRVMPERRGAVVAAEDVSHAGRDEEARRAGFDWAVKIGSFIA</sequence>
<reference evidence="2" key="1">
    <citation type="journal article" date="2013" name="Nature">
        <title>Pan genome of the phytoplankton Emiliania underpins its global distribution.</title>
        <authorList>
            <person name="Read B.A."/>
            <person name="Kegel J."/>
            <person name="Klute M.J."/>
            <person name="Kuo A."/>
            <person name="Lefebvre S.C."/>
            <person name="Maumus F."/>
            <person name="Mayer C."/>
            <person name="Miller J."/>
            <person name="Monier A."/>
            <person name="Salamov A."/>
            <person name="Young J."/>
            <person name="Aguilar M."/>
            <person name="Claverie J.M."/>
            <person name="Frickenhaus S."/>
            <person name="Gonzalez K."/>
            <person name="Herman E.K."/>
            <person name="Lin Y.C."/>
            <person name="Napier J."/>
            <person name="Ogata H."/>
            <person name="Sarno A.F."/>
            <person name="Shmutz J."/>
            <person name="Schroeder D."/>
            <person name="de Vargas C."/>
            <person name="Verret F."/>
            <person name="von Dassow P."/>
            <person name="Valentin K."/>
            <person name="Van de Peer Y."/>
            <person name="Wheeler G."/>
            <person name="Dacks J.B."/>
            <person name="Delwiche C.F."/>
            <person name="Dyhrman S.T."/>
            <person name="Glockner G."/>
            <person name="John U."/>
            <person name="Richards T."/>
            <person name="Worden A.Z."/>
            <person name="Zhang X."/>
            <person name="Grigoriev I.V."/>
            <person name="Allen A.E."/>
            <person name="Bidle K."/>
            <person name="Borodovsky M."/>
            <person name="Bowler C."/>
            <person name="Brownlee C."/>
            <person name="Cock J.M."/>
            <person name="Elias M."/>
            <person name="Gladyshev V.N."/>
            <person name="Groth M."/>
            <person name="Guda C."/>
            <person name="Hadaegh A."/>
            <person name="Iglesias-Rodriguez M.D."/>
            <person name="Jenkins J."/>
            <person name="Jones B.M."/>
            <person name="Lawson T."/>
            <person name="Leese F."/>
            <person name="Lindquist E."/>
            <person name="Lobanov A."/>
            <person name="Lomsadze A."/>
            <person name="Malik S.B."/>
            <person name="Marsh M.E."/>
            <person name="Mackinder L."/>
            <person name="Mock T."/>
            <person name="Mueller-Roeber B."/>
            <person name="Pagarete A."/>
            <person name="Parker M."/>
            <person name="Probert I."/>
            <person name="Quesneville H."/>
            <person name="Raines C."/>
            <person name="Rensing S.A."/>
            <person name="Riano-Pachon D.M."/>
            <person name="Richier S."/>
            <person name="Rokitta S."/>
            <person name="Shiraiwa Y."/>
            <person name="Soanes D.M."/>
            <person name="van der Giezen M."/>
            <person name="Wahlund T.M."/>
            <person name="Williams B."/>
            <person name="Wilson W."/>
            <person name="Wolfe G."/>
            <person name="Wurch L.L."/>
        </authorList>
    </citation>
    <scope>NUCLEOTIDE SEQUENCE</scope>
</reference>
<proteinExistence type="predicted"/>
<organism evidence="1 2">
    <name type="scientific">Emiliania huxleyi (strain CCMP1516)</name>
    <dbReference type="NCBI Taxonomy" id="280463"/>
    <lineage>
        <taxon>Eukaryota</taxon>
        <taxon>Haptista</taxon>
        <taxon>Haptophyta</taxon>
        <taxon>Prymnesiophyceae</taxon>
        <taxon>Isochrysidales</taxon>
        <taxon>Noelaerhabdaceae</taxon>
        <taxon>Emiliania</taxon>
    </lineage>
</organism>
<dbReference type="Proteomes" id="UP000013827">
    <property type="component" value="Unassembled WGS sequence"/>
</dbReference>
<reference evidence="1" key="2">
    <citation type="submission" date="2024-10" db="UniProtKB">
        <authorList>
            <consortium name="EnsemblProtists"/>
        </authorList>
    </citation>
    <scope>IDENTIFICATION</scope>
</reference>
<dbReference type="EnsemblProtists" id="EOD20617">
    <property type="protein sequence ID" value="EOD20617"/>
    <property type="gene ID" value="EMIHUDRAFT_208574"/>
</dbReference>
<evidence type="ECO:0000313" key="1">
    <source>
        <dbReference type="EnsemblProtists" id="EOD20617"/>
    </source>
</evidence>
<accession>A0A0D3JAT2</accession>
<protein>
    <submittedName>
        <fullName evidence="1">Uncharacterized protein</fullName>
    </submittedName>
</protein>
<name>A0A0D3JAT2_EMIH1</name>
<dbReference type="GeneID" id="17266164"/>
<evidence type="ECO:0000313" key="2">
    <source>
        <dbReference type="Proteomes" id="UP000013827"/>
    </source>
</evidence>
<dbReference type="RefSeq" id="XP_005773046.1">
    <property type="nucleotide sequence ID" value="XM_005772989.1"/>
</dbReference>
<dbReference type="HOGENOM" id="CLU_2763192_0_0_1"/>
<dbReference type="KEGG" id="ehx:EMIHUDRAFT_208574"/>
<dbReference type="AlphaFoldDB" id="A0A0D3JAT2"/>
<keyword evidence="2" id="KW-1185">Reference proteome</keyword>